<feature type="signal peptide" evidence="8">
    <location>
        <begin position="1"/>
        <end position="32"/>
    </location>
</feature>
<dbReference type="Proteomes" id="UP000268007">
    <property type="component" value="Unassembled WGS sequence"/>
</dbReference>
<evidence type="ECO:0000256" key="3">
    <source>
        <dbReference type="ARBA" id="ARBA00022452"/>
    </source>
</evidence>
<evidence type="ECO:0000256" key="5">
    <source>
        <dbReference type="ARBA" id="ARBA00023136"/>
    </source>
</evidence>
<evidence type="ECO:0000313" key="10">
    <source>
        <dbReference type="EMBL" id="RKR79937.1"/>
    </source>
</evidence>
<evidence type="ECO:0000256" key="1">
    <source>
        <dbReference type="ARBA" id="ARBA00004571"/>
    </source>
</evidence>
<dbReference type="InterPro" id="IPR008969">
    <property type="entry name" value="CarboxyPept-like_regulatory"/>
</dbReference>
<keyword evidence="8" id="KW-0732">Signal</keyword>
<proteinExistence type="inferred from homology"/>
<evidence type="ECO:0000313" key="11">
    <source>
        <dbReference type="Proteomes" id="UP000268007"/>
    </source>
</evidence>
<keyword evidence="2 7" id="KW-0813">Transport</keyword>
<comment type="caution">
    <text evidence="10">The sequence shown here is derived from an EMBL/GenBank/DDBJ whole genome shotgun (WGS) entry which is preliminary data.</text>
</comment>
<protein>
    <submittedName>
        <fullName evidence="10">TonB-linked SusC/RagA family outer membrane protein</fullName>
    </submittedName>
</protein>
<sequence length="1049" mass="113347">MKPVYFFKFSRFSLRFLALWLLLLAVVSHASAQTKGEKIISGVVKGSDGETLAGVTVKIKSAPNVAVSTDKAGKYTIKTTVDNPVLVFSFIGYVNIELSANDRRVINATLSEDTHGLNEVVVIGYGTSRKKDLTGSVSAANMADLDKAPVKSIDDALAGRLAGVRVSSFDGQPGSSTSIVIRGANSITGSNTPLYVVDGFPIENFDLNSISPNDIASLDVLKDASSTAIYGARGSNGVIIITTKRGKVGNPEVNYNAYYGTQKDLRRVAVLSPYEFVKLQLEISPTLYGAEYTTGAGKTLDDYKNVAPIDWYGMVFRTGINQNHNLSIRGGTDKTQYSISGSILSQDGIIINTGYKRFQGAITIDQKLSDKLKVGLMVRVSSSKQFGNPASANGGYSAFMPNLWGYRPVQVDPNIDITTQLQDPDIGGAPPRVNPFLQAQNAFDQTIGTPVFATGSVDYALFKDLRLHVAGGVNNVSNEHDQFFNSLTYAGASIVGSIKGVNGAVSNSKVSTLSNEDQLNYSKSFNGHTVSATIGYSLQTTRQTTNGSSATFLPNESLGISGLDEGTPGTVIATSSNYALQSYLARVNYNYKSKYYLTGTFRADGSSKFPPKNKWGYFPSGAFAYRVSAEPFMKALPFISDAKFRASYGAIGNNGIPPYSYFSTLNFTSAYYSFGNATPSQGAISSTLTNLDLKWETTKEADLGLDLELLKGRISLTTDYYHKVTSDLLLNASLPITTGYSQAIKNVGSVSNTGLEFTLNTINIAKSKFQWSSSFNISFNKNKVLALTQNQESITTTGVNGVSIPYYIAKVGQPIALFYGLIYDGVYQYSDFDKSTNGTYVLKSSVPSNNTAATRGNIKPGDIKFVDLNHDGITNANDYAIIGNPNPDFTGGFTNTFNYKGFDLNIFFQFVYGNQIMDNNILVFENGSNANTNQFATFANRWTPTNTDTNIPRAGGATTNYNYSRDIVDGSYLSFKTASLGYTLPKSALDKVGVRSLRVYVSAQNIYMFTNYPGSSPDVSVRDSPLTPGFDFSSYPPARVLVAGLSLTF</sequence>
<dbReference type="AlphaFoldDB" id="A0A495IT56"/>
<keyword evidence="5 7" id="KW-0472">Membrane</keyword>
<evidence type="ECO:0000256" key="6">
    <source>
        <dbReference type="ARBA" id="ARBA00023237"/>
    </source>
</evidence>
<evidence type="ECO:0000259" key="9">
    <source>
        <dbReference type="Pfam" id="PF07715"/>
    </source>
</evidence>
<dbReference type="PROSITE" id="PS52016">
    <property type="entry name" value="TONB_DEPENDENT_REC_3"/>
    <property type="match status" value="1"/>
</dbReference>
<dbReference type="NCBIfam" id="TIGR04056">
    <property type="entry name" value="OMP_RagA_SusC"/>
    <property type="match status" value="1"/>
</dbReference>
<dbReference type="SUPFAM" id="SSF56935">
    <property type="entry name" value="Porins"/>
    <property type="match status" value="1"/>
</dbReference>
<dbReference type="Pfam" id="PF07715">
    <property type="entry name" value="Plug"/>
    <property type="match status" value="1"/>
</dbReference>
<dbReference type="Pfam" id="PF13715">
    <property type="entry name" value="CarbopepD_reg_2"/>
    <property type="match status" value="1"/>
</dbReference>
<dbReference type="InterPro" id="IPR039426">
    <property type="entry name" value="TonB-dep_rcpt-like"/>
</dbReference>
<feature type="chain" id="PRO_5019759621" evidence="8">
    <location>
        <begin position="33"/>
        <end position="1049"/>
    </location>
</feature>
<comment type="subcellular location">
    <subcellularLocation>
        <location evidence="1 7">Cell outer membrane</location>
        <topology evidence="1 7">Multi-pass membrane protein</topology>
    </subcellularLocation>
</comment>
<dbReference type="EMBL" id="RBKU01000001">
    <property type="protein sequence ID" value="RKR79937.1"/>
    <property type="molecule type" value="Genomic_DNA"/>
</dbReference>
<dbReference type="FunFam" id="2.170.130.10:FF:000008">
    <property type="entry name" value="SusC/RagA family TonB-linked outer membrane protein"/>
    <property type="match status" value="1"/>
</dbReference>
<gene>
    <name evidence="10" type="ORF">BDD43_0023</name>
</gene>
<keyword evidence="3 7" id="KW-1134">Transmembrane beta strand</keyword>
<evidence type="ECO:0000256" key="2">
    <source>
        <dbReference type="ARBA" id="ARBA00022448"/>
    </source>
</evidence>
<keyword evidence="6 7" id="KW-0998">Cell outer membrane</keyword>
<evidence type="ECO:0000256" key="8">
    <source>
        <dbReference type="SAM" id="SignalP"/>
    </source>
</evidence>
<dbReference type="NCBIfam" id="TIGR04057">
    <property type="entry name" value="SusC_RagA_signa"/>
    <property type="match status" value="1"/>
</dbReference>
<dbReference type="Gene3D" id="2.170.130.10">
    <property type="entry name" value="TonB-dependent receptor, plug domain"/>
    <property type="match status" value="1"/>
</dbReference>
<keyword evidence="4 7" id="KW-0812">Transmembrane</keyword>
<dbReference type="InterPro" id="IPR037066">
    <property type="entry name" value="Plug_dom_sf"/>
</dbReference>
<dbReference type="GO" id="GO:0009279">
    <property type="term" value="C:cell outer membrane"/>
    <property type="evidence" value="ECO:0007669"/>
    <property type="project" value="UniProtKB-SubCell"/>
</dbReference>
<reference evidence="10 11" key="1">
    <citation type="submission" date="2018-10" db="EMBL/GenBank/DDBJ databases">
        <title>Genomic Encyclopedia of Archaeal and Bacterial Type Strains, Phase II (KMG-II): from individual species to whole genera.</title>
        <authorList>
            <person name="Goeker M."/>
        </authorList>
    </citation>
    <scope>NUCLEOTIDE SEQUENCE [LARGE SCALE GENOMIC DNA]</scope>
    <source>
        <strain evidence="10 11">DSM 18602</strain>
    </source>
</reference>
<dbReference type="Gene3D" id="2.40.170.20">
    <property type="entry name" value="TonB-dependent receptor, beta-barrel domain"/>
    <property type="match status" value="1"/>
</dbReference>
<feature type="domain" description="TonB-dependent receptor plug" evidence="9">
    <location>
        <begin position="130"/>
        <end position="238"/>
    </location>
</feature>
<dbReference type="InterPro" id="IPR023996">
    <property type="entry name" value="TonB-dep_OMP_SusC/RagA"/>
</dbReference>
<dbReference type="SUPFAM" id="SSF49464">
    <property type="entry name" value="Carboxypeptidase regulatory domain-like"/>
    <property type="match status" value="1"/>
</dbReference>
<name>A0A495IT56_9SPHI</name>
<accession>A0A495IT56</accession>
<organism evidence="10 11">
    <name type="scientific">Mucilaginibacter gracilis</name>
    <dbReference type="NCBI Taxonomy" id="423350"/>
    <lineage>
        <taxon>Bacteria</taxon>
        <taxon>Pseudomonadati</taxon>
        <taxon>Bacteroidota</taxon>
        <taxon>Sphingobacteriia</taxon>
        <taxon>Sphingobacteriales</taxon>
        <taxon>Sphingobacteriaceae</taxon>
        <taxon>Mucilaginibacter</taxon>
    </lineage>
</organism>
<evidence type="ECO:0000256" key="7">
    <source>
        <dbReference type="PROSITE-ProRule" id="PRU01360"/>
    </source>
</evidence>
<comment type="similarity">
    <text evidence="7">Belongs to the TonB-dependent receptor family.</text>
</comment>
<dbReference type="InterPro" id="IPR012910">
    <property type="entry name" value="Plug_dom"/>
</dbReference>
<dbReference type="InterPro" id="IPR023997">
    <property type="entry name" value="TonB-dep_OMP_SusC/RagA_CS"/>
</dbReference>
<evidence type="ECO:0000256" key="4">
    <source>
        <dbReference type="ARBA" id="ARBA00022692"/>
    </source>
</evidence>
<keyword evidence="11" id="KW-1185">Reference proteome</keyword>
<dbReference type="InterPro" id="IPR036942">
    <property type="entry name" value="Beta-barrel_TonB_sf"/>
</dbReference>